<gene>
    <name evidence="4" type="ORF">DFR68_1014</name>
</gene>
<dbReference type="AlphaFoldDB" id="A0A370HDR9"/>
<dbReference type="InterPro" id="IPR051448">
    <property type="entry name" value="CdaR-like_regulators"/>
</dbReference>
<dbReference type="PANTHER" id="PTHR33744">
    <property type="entry name" value="CARBOHYDRATE DIACID REGULATOR"/>
    <property type="match status" value="1"/>
</dbReference>
<evidence type="ECO:0000256" key="1">
    <source>
        <dbReference type="SAM" id="MobiDB-lite"/>
    </source>
</evidence>
<dbReference type="STRING" id="1210089.GCA_001613165_02020"/>
<evidence type="ECO:0000313" key="5">
    <source>
        <dbReference type="Proteomes" id="UP000255355"/>
    </source>
</evidence>
<dbReference type="PANTHER" id="PTHR33744:SF7">
    <property type="entry name" value="PUCR FAMILY TRANSCRIPTIONAL REGULATOR"/>
    <property type="match status" value="1"/>
</dbReference>
<dbReference type="OrthoDB" id="4535840at2"/>
<dbReference type="Pfam" id="PF13556">
    <property type="entry name" value="HTH_30"/>
    <property type="match status" value="1"/>
</dbReference>
<evidence type="ECO:0000259" key="3">
    <source>
        <dbReference type="Pfam" id="PF14361"/>
    </source>
</evidence>
<organism evidence="4 5">
    <name type="scientific">Nocardia mexicana</name>
    <dbReference type="NCBI Taxonomy" id="279262"/>
    <lineage>
        <taxon>Bacteria</taxon>
        <taxon>Bacillati</taxon>
        <taxon>Actinomycetota</taxon>
        <taxon>Actinomycetes</taxon>
        <taxon>Mycobacteriales</taxon>
        <taxon>Nocardiaceae</taxon>
        <taxon>Nocardia</taxon>
    </lineage>
</organism>
<protein>
    <submittedName>
        <fullName evidence="4">PucR-like helix-turn-helix protein</fullName>
    </submittedName>
</protein>
<comment type="caution">
    <text evidence="4">The sequence shown here is derived from an EMBL/GenBank/DDBJ whole genome shotgun (WGS) entry which is preliminary data.</text>
</comment>
<proteinExistence type="predicted"/>
<dbReference type="Gene3D" id="1.10.10.2840">
    <property type="entry name" value="PucR C-terminal helix-turn-helix domain"/>
    <property type="match status" value="1"/>
</dbReference>
<reference evidence="4 5" key="1">
    <citation type="submission" date="2018-07" db="EMBL/GenBank/DDBJ databases">
        <title>Genomic Encyclopedia of Type Strains, Phase IV (KMG-IV): sequencing the most valuable type-strain genomes for metagenomic binning, comparative biology and taxonomic classification.</title>
        <authorList>
            <person name="Goeker M."/>
        </authorList>
    </citation>
    <scope>NUCLEOTIDE SEQUENCE [LARGE SCALE GENOMIC DNA]</scope>
    <source>
        <strain evidence="4 5">DSM 44952</strain>
    </source>
</reference>
<dbReference type="InterPro" id="IPR025751">
    <property type="entry name" value="RsbRD_N_dom"/>
</dbReference>
<keyword evidence="5" id="KW-1185">Reference proteome</keyword>
<dbReference type="InterPro" id="IPR042070">
    <property type="entry name" value="PucR_C-HTH_sf"/>
</dbReference>
<dbReference type="InterPro" id="IPR025736">
    <property type="entry name" value="PucR_C-HTH_dom"/>
</dbReference>
<dbReference type="EMBL" id="QQAZ01000001">
    <property type="protein sequence ID" value="RDI55172.1"/>
    <property type="molecule type" value="Genomic_DNA"/>
</dbReference>
<feature type="region of interest" description="Disordered" evidence="1">
    <location>
        <begin position="409"/>
        <end position="431"/>
    </location>
</feature>
<sequence length="431" mass="46273">MSDTSSVRPYSGAPGRRLTSPLNDIPALSRKMVGHFVETIAPCRTLPGEALDGDVTVVISLCLELAVTVFEGGDVPPTITRLEEVAGQWAREGIPLDAIQSAVYEGIRLGVDLVHAAATSADDFEAMKGFARRQLDIVDVIAQAMSRAYVRELRAVVSEHHTAVHTLTSALLSGHTSYSLARECGIEVADSYHVVAVSLPPHPEEQAPGIDAKVVARRKLRRVQSALAGASRPPALALLSVDGGTVLIPATLPDDDLDALIVRLSRAGQVPITATATTAVVGEIPAAAREVHGLLATVERLRRRPGLYRVGDLALEHQLTRPGPGLKCLIDTLAPLDRYPNLLETLERYIGNDLDRKSAARDLHIHANTFDYRLKRIATLTGYTPSVPSDLARLRAALIARGHTGRDTVDYGQSLSGQHVRPVRHGDRGTG</sequence>
<feature type="region of interest" description="Disordered" evidence="1">
    <location>
        <begin position="1"/>
        <end position="22"/>
    </location>
</feature>
<name>A0A370HDR9_9NOCA</name>
<feature type="domain" description="PucR C-terminal helix-turn-helix" evidence="2">
    <location>
        <begin position="342"/>
        <end position="400"/>
    </location>
</feature>
<accession>A0A370HDR9</accession>
<evidence type="ECO:0000259" key="2">
    <source>
        <dbReference type="Pfam" id="PF13556"/>
    </source>
</evidence>
<dbReference type="Pfam" id="PF14361">
    <property type="entry name" value="RsbRD_N"/>
    <property type="match status" value="1"/>
</dbReference>
<dbReference type="RefSeq" id="WP_084519334.1">
    <property type="nucleotide sequence ID" value="NZ_QQAZ01000001.1"/>
</dbReference>
<feature type="domain" description="RsbT co-antagonist protein RsbRD N-terminal" evidence="3">
    <location>
        <begin position="26"/>
        <end position="163"/>
    </location>
</feature>
<evidence type="ECO:0000313" key="4">
    <source>
        <dbReference type="EMBL" id="RDI55172.1"/>
    </source>
</evidence>
<dbReference type="Proteomes" id="UP000255355">
    <property type="component" value="Unassembled WGS sequence"/>
</dbReference>